<proteinExistence type="predicted"/>
<name>A0A656AVJ4_VIBCL</name>
<evidence type="ECO:0000313" key="1">
    <source>
        <dbReference type="EMBL" id="CSD40876.1"/>
    </source>
</evidence>
<protein>
    <submittedName>
        <fullName evidence="1">Uncharacterized protein</fullName>
    </submittedName>
</protein>
<dbReference type="Proteomes" id="UP000041770">
    <property type="component" value="Unassembled WGS sequence"/>
</dbReference>
<reference evidence="1 2" key="1">
    <citation type="submission" date="2015-07" db="EMBL/GenBank/DDBJ databases">
        <authorList>
            <consortium name="Pathogen Informatics"/>
        </authorList>
    </citation>
    <scope>NUCLEOTIDE SEQUENCE [LARGE SCALE GENOMIC DNA]</scope>
    <source>
        <strain evidence="1 2">A316</strain>
    </source>
</reference>
<gene>
    <name evidence="1" type="ORF">ERS013200_04097</name>
</gene>
<dbReference type="AlphaFoldDB" id="A0A656AVJ4"/>
<accession>A0A656AVJ4</accession>
<evidence type="ECO:0000313" key="2">
    <source>
        <dbReference type="Proteomes" id="UP000041770"/>
    </source>
</evidence>
<organism evidence="1 2">
    <name type="scientific">Vibrio cholerae</name>
    <dbReference type="NCBI Taxonomy" id="666"/>
    <lineage>
        <taxon>Bacteria</taxon>
        <taxon>Pseudomonadati</taxon>
        <taxon>Pseudomonadota</taxon>
        <taxon>Gammaproteobacteria</taxon>
        <taxon>Vibrionales</taxon>
        <taxon>Vibrionaceae</taxon>
        <taxon>Vibrio</taxon>
    </lineage>
</organism>
<dbReference type="EMBL" id="CWQY01000070">
    <property type="protein sequence ID" value="CSD40876.1"/>
    <property type="molecule type" value="Genomic_DNA"/>
</dbReference>
<sequence length="32" mass="3790">MQHFDIGCQTEQLLVLTSYIFVFFSFPSDFTQ</sequence>